<dbReference type="eggNOG" id="COG3385">
    <property type="taxonomic scope" value="Bacteria"/>
</dbReference>
<dbReference type="KEGG" id="tth:TT_C1216"/>
<dbReference type="NCBIfam" id="NF033591">
    <property type="entry name" value="transpos_IS4_2"/>
    <property type="match status" value="1"/>
</dbReference>
<name>Q72IB6_THET2</name>
<dbReference type="HOGENOM" id="CLU_758478_0_0_0"/>
<dbReference type="AlphaFoldDB" id="Q72IB6"/>
<feature type="transmembrane region" description="Helical" evidence="1">
    <location>
        <begin position="294"/>
        <end position="313"/>
    </location>
</feature>
<organism evidence="2 3">
    <name type="scientific">Thermus thermophilus (strain ATCC BAA-163 / DSM 7039 / HB27)</name>
    <dbReference type="NCBI Taxonomy" id="262724"/>
    <lineage>
        <taxon>Bacteria</taxon>
        <taxon>Thermotogati</taxon>
        <taxon>Deinococcota</taxon>
        <taxon>Deinococci</taxon>
        <taxon>Thermales</taxon>
        <taxon>Thermaceae</taxon>
        <taxon>Thermus</taxon>
    </lineage>
</organism>
<accession>Q72IB6</accession>
<dbReference type="PANTHER" id="PTHR35404:SF8">
    <property type="entry name" value="TRANSPOSASE OF TN10"/>
    <property type="match status" value="1"/>
</dbReference>
<dbReference type="RefSeq" id="WP_011173622.1">
    <property type="nucleotide sequence ID" value="NC_005835.1"/>
</dbReference>
<proteinExistence type="predicted"/>
<evidence type="ECO:0000313" key="3">
    <source>
        <dbReference type="Proteomes" id="UP000000592"/>
    </source>
</evidence>
<dbReference type="OrthoDB" id="31111at2"/>
<sequence>MPPTTPLSQVITLWVHKAFASLRKTIRSNLALFLSTLLTAPLDPTLSDLARRTPLPTLAQSRLNRLWRFLHHPTLQNPWALTEALLPLLARRFPKDRPLPLIVDWTFAEDGRHQALVAALPLKGRALVVAFALHPLSPFPSQNRVEEEFLHRLGRAVQDLGYTPLFLLDRGFDRVSLMRKLQGWGMGFLIRLRQNREVEPRGGKRLPLKEGYRRVVHPLREEVRLFGHGGEEVEVTLLVYPGGREPWYLAYSGPFGGKPPYGWRMWIEEGFRDLKGQGFGLDRHRLRTGASLRGWLWLLALGMALLILLGARLQGREWLPRLLAHPERQSLFRLGRIALAQGPPPWREAVVEELIRLLQELGGGK</sequence>
<protein>
    <submittedName>
        <fullName evidence="2">Transposase</fullName>
    </submittedName>
</protein>
<evidence type="ECO:0000313" key="2">
    <source>
        <dbReference type="EMBL" id="AAS81558.1"/>
    </source>
</evidence>
<dbReference type="InterPro" id="IPR012337">
    <property type="entry name" value="RNaseH-like_sf"/>
</dbReference>
<keyword evidence="1" id="KW-0472">Membrane</keyword>
<dbReference type="SUPFAM" id="SSF53098">
    <property type="entry name" value="Ribonuclease H-like"/>
    <property type="match status" value="1"/>
</dbReference>
<keyword evidence="1" id="KW-0812">Transmembrane</keyword>
<dbReference type="Proteomes" id="UP000000592">
    <property type="component" value="Chromosome"/>
</dbReference>
<dbReference type="EMBL" id="AE017221">
    <property type="protein sequence ID" value="AAS81558.1"/>
    <property type="molecule type" value="Genomic_DNA"/>
</dbReference>
<gene>
    <name evidence="2" type="ordered locus">TT_C1216</name>
</gene>
<reference evidence="2 3" key="1">
    <citation type="journal article" date="2004" name="Nat. Biotechnol.">
        <title>The genome sequence of the extreme thermophile Thermus thermophilus.</title>
        <authorList>
            <person name="Henne A."/>
            <person name="Brueggemann H."/>
            <person name="Raasch C."/>
            <person name="Wiezer A."/>
            <person name="Hartsch T."/>
            <person name="Liesegang H."/>
            <person name="Johann A."/>
            <person name="Lienard T."/>
            <person name="Gohl O."/>
            <person name="Martinez-Arias R."/>
            <person name="Jacobi C."/>
            <person name="Starkuviene V."/>
            <person name="Schlenczeck S."/>
            <person name="Dencker S."/>
            <person name="Huber R."/>
            <person name="Klenk H.-P."/>
            <person name="Overbeek R."/>
            <person name="Kramer W."/>
            <person name="Merkl R."/>
            <person name="Gottschalk G."/>
            <person name="Fritz H.-J."/>
        </authorList>
    </citation>
    <scope>NUCLEOTIDE SEQUENCE [LARGE SCALE GENOMIC DNA]</scope>
    <source>
        <strain evidence="3">ATCC BAA-163 / DSM 7039 / HB27</strain>
    </source>
</reference>
<keyword evidence="1" id="KW-1133">Transmembrane helix</keyword>
<evidence type="ECO:0000256" key="1">
    <source>
        <dbReference type="SAM" id="Phobius"/>
    </source>
</evidence>
<dbReference type="PANTHER" id="PTHR35404">
    <property type="entry name" value="TRANSPOSASE OF TN10"/>
    <property type="match status" value="1"/>
</dbReference>
<dbReference type="InterPro" id="IPR047658">
    <property type="entry name" value="IS4-like_transpos"/>
</dbReference>